<keyword evidence="3" id="KW-1185">Reference proteome</keyword>
<dbReference type="Gene3D" id="3.90.180.10">
    <property type="entry name" value="Medium-chain alcohol dehydrogenases, catalytic domain"/>
    <property type="match status" value="1"/>
</dbReference>
<dbReference type="InterPro" id="IPR013154">
    <property type="entry name" value="ADH-like_N"/>
</dbReference>
<feature type="domain" description="Enoyl reductase (ER)" evidence="1">
    <location>
        <begin position="17"/>
        <end position="331"/>
    </location>
</feature>
<dbReference type="InterPro" id="IPR020843">
    <property type="entry name" value="ER"/>
</dbReference>
<organism evidence="2 3">
    <name type="scientific">Neocucurbitaria cava</name>
    <dbReference type="NCBI Taxonomy" id="798079"/>
    <lineage>
        <taxon>Eukaryota</taxon>
        <taxon>Fungi</taxon>
        <taxon>Dikarya</taxon>
        <taxon>Ascomycota</taxon>
        <taxon>Pezizomycotina</taxon>
        <taxon>Dothideomycetes</taxon>
        <taxon>Pleosporomycetidae</taxon>
        <taxon>Pleosporales</taxon>
        <taxon>Pleosporineae</taxon>
        <taxon>Cucurbitariaceae</taxon>
        <taxon>Neocucurbitaria</taxon>
    </lineage>
</organism>
<dbReference type="InterPro" id="IPR050700">
    <property type="entry name" value="YIM1/Zinc_Alcohol_DH_Fams"/>
</dbReference>
<dbReference type="PANTHER" id="PTHR11695:SF294">
    <property type="entry name" value="RETICULON-4-INTERACTING PROTEIN 1, MITOCHONDRIAL"/>
    <property type="match status" value="1"/>
</dbReference>
<name>A0A9W8YHI8_9PLEO</name>
<reference evidence="2" key="1">
    <citation type="submission" date="2022-10" db="EMBL/GenBank/DDBJ databases">
        <title>Tapping the CABI collections for fungal endophytes: first genome assemblies for Collariella, Neodidymelliopsis, Ascochyta clinopodiicola, Didymella pomorum, Didymosphaeria variabile, Neocosmospora piperis and Neocucurbitaria cava.</title>
        <authorList>
            <person name="Hill R."/>
        </authorList>
    </citation>
    <scope>NUCLEOTIDE SEQUENCE</scope>
    <source>
        <strain evidence="2">IMI 356814</strain>
    </source>
</reference>
<dbReference type="GO" id="GO:0016491">
    <property type="term" value="F:oxidoreductase activity"/>
    <property type="evidence" value="ECO:0007669"/>
    <property type="project" value="InterPro"/>
</dbReference>
<dbReference type="InterPro" id="IPR036291">
    <property type="entry name" value="NAD(P)-bd_dom_sf"/>
</dbReference>
<gene>
    <name evidence="2" type="ORF">N0V83_000872</name>
</gene>
<dbReference type="Gene3D" id="3.40.50.720">
    <property type="entry name" value="NAD(P)-binding Rossmann-like Domain"/>
    <property type="match status" value="1"/>
</dbReference>
<evidence type="ECO:0000259" key="1">
    <source>
        <dbReference type="SMART" id="SM00829"/>
    </source>
</evidence>
<dbReference type="SUPFAM" id="SSF51735">
    <property type="entry name" value="NAD(P)-binding Rossmann-fold domains"/>
    <property type="match status" value="1"/>
</dbReference>
<dbReference type="InterPro" id="IPR011032">
    <property type="entry name" value="GroES-like_sf"/>
</dbReference>
<comment type="caution">
    <text evidence="2">The sequence shown here is derived from an EMBL/GenBank/DDBJ whole genome shotgun (WGS) entry which is preliminary data.</text>
</comment>
<dbReference type="SMART" id="SM00829">
    <property type="entry name" value="PKS_ER"/>
    <property type="match status" value="1"/>
</dbReference>
<dbReference type="OrthoDB" id="201656at2759"/>
<dbReference type="Pfam" id="PF13602">
    <property type="entry name" value="ADH_zinc_N_2"/>
    <property type="match status" value="1"/>
</dbReference>
<evidence type="ECO:0000313" key="3">
    <source>
        <dbReference type="Proteomes" id="UP001140560"/>
    </source>
</evidence>
<dbReference type="Pfam" id="PF08240">
    <property type="entry name" value="ADH_N"/>
    <property type="match status" value="1"/>
</dbReference>
<dbReference type="AlphaFoldDB" id="A0A9W8YHI8"/>
<accession>A0A9W8YHI8</accession>
<evidence type="ECO:0000313" key="2">
    <source>
        <dbReference type="EMBL" id="KAJ4378042.1"/>
    </source>
</evidence>
<protein>
    <recommendedName>
        <fullName evidence="1">Enoyl reductase (ER) domain-containing protein</fullName>
    </recommendedName>
</protein>
<dbReference type="Proteomes" id="UP001140560">
    <property type="component" value="Unassembled WGS sequence"/>
</dbReference>
<dbReference type="SUPFAM" id="SSF50129">
    <property type="entry name" value="GroES-like"/>
    <property type="match status" value="1"/>
</dbReference>
<dbReference type="GO" id="GO:0005739">
    <property type="term" value="C:mitochondrion"/>
    <property type="evidence" value="ECO:0007669"/>
    <property type="project" value="TreeGrafter"/>
</dbReference>
<dbReference type="CDD" id="cd08267">
    <property type="entry name" value="MDR1"/>
    <property type="match status" value="1"/>
</dbReference>
<proteinExistence type="predicted"/>
<dbReference type="EMBL" id="JAPEUY010000001">
    <property type="protein sequence ID" value="KAJ4378042.1"/>
    <property type="molecule type" value="Genomic_DNA"/>
</dbReference>
<sequence>MAQQTMKAWQYNSTKGGIEKHLKINNAAPLPTITDNELLIQVHAVGINPFDHKVPESGMPMRLLGSNLTPCVDFCGKVVKVGTKVDDLEVDKWVFGAKMAALNHGALAQYVAVPRQMVAGLPEGVKVEDAAGVGIVGLTAVQTTKPNVKKGDKVFINGGSGGTGVFGIQVAKALGCHVTTTCSTPNVELCKSLGADEVIDYKKDDIVQTLASKGPTFSLVVDNVGKPANLYTRASSFLLPQGKFVQVGSNPNLGGIAQISRNMLLPGFLGGGMHSYQVFFAKKAVHDLEQLRDWMKEGKVKGVTDSVWEWEDAPKAFEKLKTGRARGKIIIKVKQEEN</sequence>
<dbReference type="PANTHER" id="PTHR11695">
    <property type="entry name" value="ALCOHOL DEHYDROGENASE RELATED"/>
    <property type="match status" value="1"/>
</dbReference>